<protein>
    <submittedName>
        <fullName evidence="3">Uncharacterized protein</fullName>
    </submittedName>
</protein>
<evidence type="ECO:0000313" key="4">
    <source>
        <dbReference type="Proteomes" id="UP001217089"/>
    </source>
</evidence>
<comment type="caution">
    <text evidence="3">The sequence shown here is derived from an EMBL/GenBank/DDBJ whole genome shotgun (WGS) entry which is preliminary data.</text>
</comment>
<feature type="compositionally biased region" description="Acidic residues" evidence="1">
    <location>
        <begin position="143"/>
        <end position="163"/>
    </location>
</feature>
<name>A0ABQ9E1P8_TEGGR</name>
<keyword evidence="2" id="KW-0812">Transmembrane</keyword>
<feature type="transmembrane region" description="Helical" evidence="2">
    <location>
        <begin position="12"/>
        <end position="31"/>
    </location>
</feature>
<keyword evidence="4" id="KW-1185">Reference proteome</keyword>
<dbReference type="Proteomes" id="UP001217089">
    <property type="component" value="Unassembled WGS sequence"/>
</dbReference>
<evidence type="ECO:0000256" key="2">
    <source>
        <dbReference type="SAM" id="Phobius"/>
    </source>
</evidence>
<keyword evidence="2" id="KW-1133">Transmembrane helix</keyword>
<dbReference type="InterPro" id="IPR024868">
    <property type="entry name" value="FJX1/FJ"/>
</dbReference>
<feature type="region of interest" description="Disordered" evidence="1">
    <location>
        <begin position="117"/>
        <end position="176"/>
    </location>
</feature>
<reference evidence="3 4" key="1">
    <citation type="submission" date="2022-12" db="EMBL/GenBank/DDBJ databases">
        <title>Chromosome-level genome of Tegillarca granosa.</title>
        <authorList>
            <person name="Kim J."/>
        </authorList>
    </citation>
    <scope>NUCLEOTIDE SEQUENCE [LARGE SCALE GENOMIC DNA]</scope>
    <source>
        <strain evidence="3">Teg-2019</strain>
        <tissue evidence="3">Adductor muscle</tissue>
    </source>
</reference>
<gene>
    <name evidence="3" type="ORF">KUTeg_023466</name>
</gene>
<dbReference type="PANTHER" id="PTHR13147:SF5">
    <property type="entry name" value="FOUR-JOINTED BOX PROTEIN 1"/>
    <property type="match status" value="1"/>
</dbReference>
<dbReference type="PANTHER" id="PTHR13147">
    <property type="entry name" value="FOUR-JOINTED BOX PROTEIN 1"/>
    <property type="match status" value="1"/>
</dbReference>
<organism evidence="3 4">
    <name type="scientific">Tegillarca granosa</name>
    <name type="common">Malaysian cockle</name>
    <name type="synonym">Anadara granosa</name>
    <dbReference type="NCBI Taxonomy" id="220873"/>
    <lineage>
        <taxon>Eukaryota</taxon>
        <taxon>Metazoa</taxon>
        <taxon>Spiralia</taxon>
        <taxon>Lophotrochozoa</taxon>
        <taxon>Mollusca</taxon>
        <taxon>Bivalvia</taxon>
        <taxon>Autobranchia</taxon>
        <taxon>Pteriomorphia</taxon>
        <taxon>Arcoida</taxon>
        <taxon>Arcoidea</taxon>
        <taxon>Arcidae</taxon>
        <taxon>Tegillarca</taxon>
    </lineage>
</organism>
<evidence type="ECO:0000313" key="3">
    <source>
        <dbReference type="EMBL" id="KAJ8299406.1"/>
    </source>
</evidence>
<proteinExistence type="predicted"/>
<dbReference type="EMBL" id="JARBDR010000921">
    <property type="protein sequence ID" value="KAJ8299406.1"/>
    <property type="molecule type" value="Genomic_DNA"/>
</dbReference>
<accession>A0ABQ9E1P8</accession>
<keyword evidence="2" id="KW-0472">Membrane</keyword>
<dbReference type="PRINTS" id="PR02072">
    <property type="entry name" value="4JOINTEDBOX1"/>
</dbReference>
<sequence length="653" mass="75272">MHLSRLWRPRAFLITICAFAFSFVIVLNVMVNQLQNNEAGLRPGSLFVKKQRDSHGVVDLEFEHYVANGNRKIKAANDKVLNDGNNNVRVKLTKRKAIPAVKKLNFKFQRDQEIETSLDDDKNTNDLNNEDDNYSDDINNVVIEDDDNDEDDDDNDEYVDDDENKNNGMTDVKNKENSVFKPKDFLNESKAVFTKPPLRYQEVGKINRKKNGNSKPLPGSNVGVVKFMNSKVITNGIYWSTEAEKIVPKGLTSAEVEAYTQTTQKQKIKSLYPPTWNKCGRPKNGFVVLQDGKPMCARYRDPHNKLVLGELLSYYLSRLLEMDNIPAVVLSRLNSTSHWQAVKINSLDWEEGKFVALIQWIPDMDSMRSHVRIPPLIYKSYTSGEPVTEKTILNSTLKVQEVSELLQWGSMIIFDFLTGNYDRFASMQDAAEKEKKPSIILENIRNLRRSTKTSKLWLIDNESGLLDAYDLLYKGGRSGARFIKFHKDMLQTMCIFQKSIADAIKLLSQTPEPHVLLEKFARKHESLLDKVPKDYSYSLFQTHFSKRLNSVQEWITHCQTLSNRIPIVHYCSYCDKKVLELYLTTQIMYLLLKINLMGALVKGFLKCQAAAKLSIFICKQYLKLILTILKPNYYVIEEKDFYYVNKNVIKIEQ</sequence>
<evidence type="ECO:0000256" key="1">
    <source>
        <dbReference type="SAM" id="MobiDB-lite"/>
    </source>
</evidence>